<dbReference type="EMBL" id="JALLIR010000001">
    <property type="protein sequence ID" value="MDR9948015.1"/>
    <property type="molecule type" value="Genomic_DNA"/>
</dbReference>
<comment type="caution">
    <text evidence="1">The sequence shown here is derived from an EMBL/GenBank/DDBJ whole genome shotgun (WGS) entry which is preliminary data.</text>
</comment>
<reference evidence="1" key="1">
    <citation type="submission" date="2022-11" db="EMBL/GenBank/DDBJ databases">
        <title>blaNDM-1 and qnrB1 co-producing ST413 Enterobacter.</title>
        <authorList>
            <person name="Halder G."/>
            <person name="Chaudhuri B."/>
            <person name="Dutta S."/>
        </authorList>
    </citation>
    <scope>NUCLEOTIDE SEQUENCE</scope>
    <source>
        <strain evidence="1">PEER684</strain>
    </source>
</reference>
<proteinExistence type="predicted"/>
<accession>A0AAE4DYH4</accession>
<dbReference type="AlphaFoldDB" id="A0AAE4DYH4"/>
<sequence>MGCAAPTDYLANDPVFTNRRRDASKIAGMSEIEVSIDSKLRSTLLGLREEPFDFRIFKSHELGDMARRGDVQHKVGCK</sequence>
<dbReference type="RefSeq" id="WP_179958052.1">
    <property type="nucleotide sequence ID" value="NZ_CP027986.1"/>
</dbReference>
<protein>
    <submittedName>
        <fullName evidence="1">Uncharacterized protein</fullName>
    </submittedName>
</protein>
<evidence type="ECO:0000313" key="2">
    <source>
        <dbReference type="Proteomes" id="UP001185068"/>
    </source>
</evidence>
<evidence type="ECO:0000313" key="1">
    <source>
        <dbReference type="EMBL" id="MDR9948015.1"/>
    </source>
</evidence>
<dbReference type="Proteomes" id="UP001185068">
    <property type="component" value="Unassembled WGS sequence"/>
</dbReference>
<dbReference type="GeneID" id="72830981"/>
<name>A0AAE4DYH4_9ENTR</name>
<gene>
    <name evidence="1" type="ORF">MX989_18260</name>
</gene>
<organism evidence="1 2">
    <name type="scientific">Enterobacter sichuanensis</name>
    <dbReference type="NCBI Taxonomy" id="2071710"/>
    <lineage>
        <taxon>Bacteria</taxon>
        <taxon>Pseudomonadati</taxon>
        <taxon>Pseudomonadota</taxon>
        <taxon>Gammaproteobacteria</taxon>
        <taxon>Enterobacterales</taxon>
        <taxon>Enterobacteriaceae</taxon>
        <taxon>Enterobacter</taxon>
        <taxon>Enterobacter cloacae complex</taxon>
    </lineage>
</organism>